<dbReference type="EnsemblMetazoa" id="PPA37338.1">
    <property type="protein sequence ID" value="PPA37338.1"/>
    <property type="gene ID" value="WBGene00275707"/>
</dbReference>
<accession>A0A8R1YSH9</accession>
<dbReference type="AlphaFoldDB" id="A0A2A6BSQ6"/>
<dbReference type="Proteomes" id="UP000005239">
    <property type="component" value="Unassembled WGS sequence"/>
</dbReference>
<name>A0A2A6BSQ6_PRIPA</name>
<sequence length="209" mass="23922">MSHCATIIILLFSDTASEQMDNTEATNDGKTNLMDLPNELLAKIYKYVDLPSRFRMRLNKRLDQIQLTITLELEGMRVSIDPGRIQLAMYSNDANIVSRSPSKNSYIREYFDFNRLGFGLQRLARSTRVKDVRIEMQPRLTEAINNVIDALLSFEICNELNISVNTMDEFTLPQLTYSRFVTLSKSVKKVNCKAISNIAAQELSDIRKV</sequence>
<dbReference type="InterPro" id="IPR001810">
    <property type="entry name" value="F-box_dom"/>
</dbReference>
<evidence type="ECO:0000313" key="2">
    <source>
        <dbReference type="Proteomes" id="UP000005239"/>
    </source>
</evidence>
<evidence type="ECO:0000313" key="1">
    <source>
        <dbReference type="EnsemblMetazoa" id="PPA37338.1"/>
    </source>
</evidence>
<accession>A0A2A6BSQ6</accession>
<gene>
    <name evidence="1" type="primary">WBGene00275707</name>
</gene>
<reference evidence="1" key="2">
    <citation type="submission" date="2022-06" db="UniProtKB">
        <authorList>
            <consortium name="EnsemblMetazoa"/>
        </authorList>
    </citation>
    <scope>IDENTIFICATION</scope>
    <source>
        <strain evidence="1">PS312</strain>
    </source>
</reference>
<protein>
    <submittedName>
        <fullName evidence="1">F-box domain-containing protein</fullName>
    </submittedName>
</protein>
<organism evidence="1 2">
    <name type="scientific">Pristionchus pacificus</name>
    <name type="common">Parasitic nematode worm</name>
    <dbReference type="NCBI Taxonomy" id="54126"/>
    <lineage>
        <taxon>Eukaryota</taxon>
        <taxon>Metazoa</taxon>
        <taxon>Ecdysozoa</taxon>
        <taxon>Nematoda</taxon>
        <taxon>Chromadorea</taxon>
        <taxon>Rhabditida</taxon>
        <taxon>Rhabditina</taxon>
        <taxon>Diplogasteromorpha</taxon>
        <taxon>Diplogasteroidea</taxon>
        <taxon>Neodiplogasteridae</taxon>
        <taxon>Pristionchus</taxon>
    </lineage>
</organism>
<keyword evidence="2" id="KW-1185">Reference proteome</keyword>
<proteinExistence type="predicted"/>
<dbReference type="PROSITE" id="PS50181">
    <property type="entry name" value="FBOX"/>
    <property type="match status" value="1"/>
</dbReference>
<reference evidence="2" key="1">
    <citation type="journal article" date="2008" name="Nat. Genet.">
        <title>The Pristionchus pacificus genome provides a unique perspective on nematode lifestyle and parasitism.</title>
        <authorList>
            <person name="Dieterich C."/>
            <person name="Clifton S.W."/>
            <person name="Schuster L.N."/>
            <person name="Chinwalla A."/>
            <person name="Delehaunty K."/>
            <person name="Dinkelacker I."/>
            <person name="Fulton L."/>
            <person name="Fulton R."/>
            <person name="Godfrey J."/>
            <person name="Minx P."/>
            <person name="Mitreva M."/>
            <person name="Roeseler W."/>
            <person name="Tian H."/>
            <person name="Witte H."/>
            <person name="Yang S.P."/>
            <person name="Wilson R.K."/>
            <person name="Sommer R.J."/>
        </authorList>
    </citation>
    <scope>NUCLEOTIDE SEQUENCE [LARGE SCALE GENOMIC DNA]</scope>
    <source>
        <strain evidence="2">PS312</strain>
    </source>
</reference>